<gene>
    <name evidence="3" type="ORF">BdWA1_003419</name>
</gene>
<dbReference type="SMART" id="SM00156">
    <property type="entry name" value="PP2Ac"/>
    <property type="match status" value="1"/>
</dbReference>
<dbReference type="Proteomes" id="UP001214638">
    <property type="component" value="Unassembled WGS sequence"/>
</dbReference>
<sequence>MSDDRILKDVIPPPVEALEENVLFPEGPDSAPDWKALMNHFEIQGKISRSHCVTIIRRARIILENEPNVLHLQEPLNVVGDIHGQFYDLLKILNLGNCPSTHAYLFLGDYVDRGSFGVEVVLLLYAIKINYPETFNLIRGNHESRQLTSFFNFKTECKVKFDLEVYEEFLSSFHALPIAAIVNNRYLLVHGGISPNFKRLQQLDNINRKQDPPSEGLLCDILWADPYTDTNESNPCGTINRLKLFKSTEKVTKYAPNKLRCCSWTFGIDATRKFLKENGLLCIIRAHEAQFEGYKMHYNDLETGFPKVITIFSAPNYCDIYKNKAAILHLNNSTMSIHQFASSPHPYHLPNFMDIFTWSIPFISEKVLEMLDILLIGPAEHDNINDVVLPSDLQEYIWGSIPQRSLIISTRGDAMRAKIQSVARLMIMFKALRMRNEMMLSLGACAPASHIPVQELIQQQNNDIAESFINAQAIDSVNERRPQDIDDIS</sequence>
<name>A0AAD9UMV7_9APIC</name>
<dbReference type="RefSeq" id="XP_067801960.1">
    <property type="nucleotide sequence ID" value="XM_067948429.1"/>
</dbReference>
<evidence type="ECO:0000259" key="2">
    <source>
        <dbReference type="PROSITE" id="PS00125"/>
    </source>
</evidence>
<dbReference type="Pfam" id="PF00149">
    <property type="entry name" value="Metallophos"/>
    <property type="match status" value="1"/>
</dbReference>
<evidence type="ECO:0000313" key="3">
    <source>
        <dbReference type="EMBL" id="KAK2195117.1"/>
    </source>
</evidence>
<proteinExistence type="inferred from homology"/>
<keyword evidence="4" id="KW-1185">Reference proteome</keyword>
<protein>
    <recommendedName>
        <fullName evidence="1">Serine/threonine-protein phosphatase</fullName>
        <ecNumber evidence="1">3.1.3.16</ecNumber>
    </recommendedName>
</protein>
<comment type="caution">
    <text evidence="3">The sequence shown here is derived from an EMBL/GenBank/DDBJ whole genome shotgun (WGS) entry which is preliminary data.</text>
</comment>
<accession>A0AAD9UMV7</accession>
<keyword evidence="1" id="KW-0378">Hydrolase</keyword>
<reference evidence="3" key="1">
    <citation type="journal article" date="2023" name="Nat. Microbiol.">
        <title>Babesia duncani multi-omics identifies virulence factors and drug targets.</title>
        <authorList>
            <person name="Singh P."/>
            <person name="Lonardi S."/>
            <person name="Liang Q."/>
            <person name="Vydyam P."/>
            <person name="Khabirova E."/>
            <person name="Fang T."/>
            <person name="Gihaz S."/>
            <person name="Thekkiniath J."/>
            <person name="Munshi M."/>
            <person name="Abel S."/>
            <person name="Ciampossin L."/>
            <person name="Batugedara G."/>
            <person name="Gupta M."/>
            <person name="Lu X.M."/>
            <person name="Lenz T."/>
            <person name="Chakravarty S."/>
            <person name="Cornillot E."/>
            <person name="Hu Y."/>
            <person name="Ma W."/>
            <person name="Gonzalez L.M."/>
            <person name="Sanchez S."/>
            <person name="Estrada K."/>
            <person name="Sanchez-Flores A."/>
            <person name="Montero E."/>
            <person name="Harb O.S."/>
            <person name="Le Roch K.G."/>
            <person name="Mamoun C.B."/>
        </authorList>
    </citation>
    <scope>NUCLEOTIDE SEQUENCE</scope>
    <source>
        <strain evidence="3">WA1</strain>
    </source>
</reference>
<dbReference type="InterPro" id="IPR043360">
    <property type="entry name" value="PP2B"/>
</dbReference>
<dbReference type="InterPro" id="IPR029052">
    <property type="entry name" value="Metallo-depent_PP-like"/>
</dbReference>
<evidence type="ECO:0000313" key="4">
    <source>
        <dbReference type="Proteomes" id="UP001214638"/>
    </source>
</evidence>
<dbReference type="Gene3D" id="3.60.21.10">
    <property type="match status" value="1"/>
</dbReference>
<evidence type="ECO:0000256" key="1">
    <source>
        <dbReference type="RuleBase" id="RU004273"/>
    </source>
</evidence>
<dbReference type="KEGG" id="bdw:94337716"/>
<dbReference type="PANTHER" id="PTHR45673">
    <property type="entry name" value="SERINE/THREONINE-PROTEIN PHOSPHATASE 2B CATALYTIC SUBUNIT 1-RELATED"/>
    <property type="match status" value="1"/>
</dbReference>
<dbReference type="GeneID" id="94337716"/>
<organism evidence="3 4">
    <name type="scientific">Babesia duncani</name>
    <dbReference type="NCBI Taxonomy" id="323732"/>
    <lineage>
        <taxon>Eukaryota</taxon>
        <taxon>Sar</taxon>
        <taxon>Alveolata</taxon>
        <taxon>Apicomplexa</taxon>
        <taxon>Aconoidasida</taxon>
        <taxon>Piroplasmida</taxon>
        <taxon>Babesiidae</taxon>
        <taxon>Babesia</taxon>
    </lineage>
</organism>
<dbReference type="InterPro" id="IPR004843">
    <property type="entry name" value="Calcineurin-like_PHP"/>
</dbReference>
<dbReference type="EMBL" id="JALLKP010000005">
    <property type="protein sequence ID" value="KAK2195117.1"/>
    <property type="molecule type" value="Genomic_DNA"/>
</dbReference>
<comment type="similarity">
    <text evidence="1">Belongs to the PPP phosphatase family.</text>
</comment>
<dbReference type="GO" id="GO:0097720">
    <property type="term" value="P:calcineurin-mediated signaling"/>
    <property type="evidence" value="ECO:0007669"/>
    <property type="project" value="InterPro"/>
</dbReference>
<dbReference type="GO" id="GO:0033192">
    <property type="term" value="F:calmodulin-dependent protein phosphatase activity"/>
    <property type="evidence" value="ECO:0007669"/>
    <property type="project" value="InterPro"/>
</dbReference>
<dbReference type="PROSITE" id="PS00125">
    <property type="entry name" value="SER_THR_PHOSPHATASE"/>
    <property type="match status" value="1"/>
</dbReference>
<dbReference type="EC" id="3.1.3.16" evidence="1"/>
<dbReference type="InterPro" id="IPR006186">
    <property type="entry name" value="Ser/Thr-sp_prot-phosphatase"/>
</dbReference>
<feature type="domain" description="Serine/threonine specific protein phosphatases" evidence="2">
    <location>
        <begin position="138"/>
        <end position="143"/>
    </location>
</feature>
<comment type="catalytic activity">
    <reaction evidence="1">
        <text>O-phospho-L-threonyl-[protein] + H2O = L-threonyl-[protein] + phosphate</text>
        <dbReference type="Rhea" id="RHEA:47004"/>
        <dbReference type="Rhea" id="RHEA-COMP:11060"/>
        <dbReference type="Rhea" id="RHEA-COMP:11605"/>
        <dbReference type="ChEBI" id="CHEBI:15377"/>
        <dbReference type="ChEBI" id="CHEBI:30013"/>
        <dbReference type="ChEBI" id="CHEBI:43474"/>
        <dbReference type="ChEBI" id="CHEBI:61977"/>
        <dbReference type="EC" id="3.1.3.16"/>
    </reaction>
</comment>
<dbReference type="SUPFAM" id="SSF56300">
    <property type="entry name" value="Metallo-dependent phosphatases"/>
    <property type="match status" value="1"/>
</dbReference>
<dbReference type="AlphaFoldDB" id="A0AAD9UMV7"/>
<dbReference type="PRINTS" id="PR00114">
    <property type="entry name" value="STPHPHTASE"/>
</dbReference>